<reference evidence="2" key="1">
    <citation type="submission" date="2022-07" db="EMBL/GenBank/DDBJ databases">
        <title>Genome Sequence of Xylaria arbuscula.</title>
        <authorList>
            <person name="Buettner E."/>
        </authorList>
    </citation>
    <scope>NUCLEOTIDE SEQUENCE</scope>
    <source>
        <strain evidence="2">VT107</strain>
    </source>
</reference>
<dbReference type="AlphaFoldDB" id="A0A9W8TJ29"/>
<name>A0A9W8TJ29_9PEZI</name>
<evidence type="ECO:0000313" key="2">
    <source>
        <dbReference type="EMBL" id="KAJ3560621.1"/>
    </source>
</evidence>
<feature type="domain" description="DUF7600" evidence="1">
    <location>
        <begin position="48"/>
        <end position="191"/>
    </location>
</feature>
<dbReference type="Pfam" id="PF24539">
    <property type="entry name" value="DUF7600"/>
    <property type="match status" value="1"/>
</dbReference>
<gene>
    <name evidence="2" type="ORF">NPX13_g9243</name>
</gene>
<evidence type="ECO:0000259" key="1">
    <source>
        <dbReference type="Pfam" id="PF24539"/>
    </source>
</evidence>
<dbReference type="VEuPathDB" id="FungiDB:F4678DRAFT_324067"/>
<sequence length="211" mass="23681">MVGLGERNRLRIWKQTIRPLTQAMHEITKLSALKAKSASDWPRDSDGRLEGTWKSIESMHCLDQELVGNFPRQSIEAEIELPASKIEAIHVSLVDFFGTRYISGLAFETEQGEDIEIGYIKPGSEEPLLVEASLEGFHVAVDYCGFKAISPYTSRHMETEYLDWVGDKGDLSVQTFRCSGGAARKLRATFDNALASPTITWIFKRQRPGNT</sequence>
<protein>
    <recommendedName>
        <fullName evidence="1">DUF7600 domain-containing protein</fullName>
    </recommendedName>
</protein>
<proteinExistence type="predicted"/>
<dbReference type="EMBL" id="JANPWZ010002215">
    <property type="protein sequence ID" value="KAJ3560621.1"/>
    <property type="molecule type" value="Genomic_DNA"/>
</dbReference>
<comment type="caution">
    <text evidence="2">The sequence shown here is derived from an EMBL/GenBank/DDBJ whole genome shotgun (WGS) entry which is preliminary data.</text>
</comment>
<organism evidence="2 3">
    <name type="scientific">Xylaria arbuscula</name>
    <dbReference type="NCBI Taxonomy" id="114810"/>
    <lineage>
        <taxon>Eukaryota</taxon>
        <taxon>Fungi</taxon>
        <taxon>Dikarya</taxon>
        <taxon>Ascomycota</taxon>
        <taxon>Pezizomycotina</taxon>
        <taxon>Sordariomycetes</taxon>
        <taxon>Xylariomycetidae</taxon>
        <taxon>Xylariales</taxon>
        <taxon>Xylariaceae</taxon>
        <taxon>Xylaria</taxon>
    </lineage>
</organism>
<dbReference type="Proteomes" id="UP001148614">
    <property type="component" value="Unassembled WGS sequence"/>
</dbReference>
<accession>A0A9W8TJ29</accession>
<evidence type="ECO:0000313" key="3">
    <source>
        <dbReference type="Proteomes" id="UP001148614"/>
    </source>
</evidence>
<dbReference type="InterPro" id="IPR056021">
    <property type="entry name" value="DUF7600"/>
</dbReference>
<keyword evidence="3" id="KW-1185">Reference proteome</keyword>